<evidence type="ECO:0000313" key="1">
    <source>
        <dbReference type="EMBL" id="WBW63173.1"/>
    </source>
</evidence>
<accession>A0AAJ5UGF5</accession>
<reference evidence="1 2" key="1">
    <citation type="journal article" date="2023" name="Microbiol. Resour. Announc.">
        <title>Complete Genome Sequence of the First Colistin-Resistant Raoultella electrica Strain.</title>
        <authorList>
            <person name="Aldeia C."/>
            <person name="Campos-Madueno E.I."/>
            <person name="Sendi P."/>
            <person name="Endimiani A."/>
        </authorList>
    </citation>
    <scope>NUCLEOTIDE SEQUENCE [LARGE SCALE GENOMIC DNA]</scope>
    <source>
        <strain evidence="1 2">S2-IND-01-C</strain>
    </source>
</reference>
<sequence length="264" mass="28597">MSHSVNLPMYAVHSLENQALEAAVRELLLARGIAVSSPSTPPGDLLSHWRQPDLLLSQTCGYPLVTLLPQVQTVGCFHYSAPGCAGIEYRSLLVARAADNARQLADFRGRRAICNAPDSQSGYNVFLKMVAPLAHEGRFFAAVNFSGSHRQSLIGLQQGAGDIAAIDCVSWALLARHEPAVLDGLRVIGQTPSAPGLPLITGPQTSAQTLAGLRAALRQLVSDARYRERCEAQFICGFSPVSREPYSRLLAWREEVRQQGVTQL</sequence>
<dbReference type="RefSeq" id="WP_131047833.1">
    <property type="nucleotide sequence ID" value="NZ_CP112887.1"/>
</dbReference>
<dbReference type="EMBL" id="CP112887">
    <property type="protein sequence ID" value="WBW63173.1"/>
    <property type="molecule type" value="Genomic_DNA"/>
</dbReference>
<evidence type="ECO:0000313" key="2">
    <source>
        <dbReference type="Proteomes" id="UP001210130"/>
    </source>
</evidence>
<protein>
    <submittedName>
        <fullName evidence="1">PhnD/SsuA/transferrin family substrate-binding protein</fullName>
    </submittedName>
</protein>
<name>A0AAJ5UGF5_9ENTR</name>
<keyword evidence="2" id="KW-1185">Reference proteome</keyword>
<dbReference type="SUPFAM" id="SSF53850">
    <property type="entry name" value="Periplasmic binding protein-like II"/>
    <property type="match status" value="1"/>
</dbReference>
<dbReference type="PANTHER" id="PTHR35841">
    <property type="entry name" value="PHOSPHONATES-BINDING PERIPLASMIC PROTEIN"/>
    <property type="match status" value="1"/>
</dbReference>
<gene>
    <name evidence="1" type="ORF">OR613_09870</name>
</gene>
<dbReference type="PANTHER" id="PTHR35841:SF1">
    <property type="entry name" value="PHOSPHONATES-BINDING PERIPLASMIC PROTEIN"/>
    <property type="match status" value="1"/>
</dbReference>
<dbReference type="Pfam" id="PF12974">
    <property type="entry name" value="Phosphonate-bd"/>
    <property type="match status" value="1"/>
</dbReference>
<dbReference type="Proteomes" id="UP001210130">
    <property type="component" value="Chromosome"/>
</dbReference>
<proteinExistence type="predicted"/>
<dbReference type="Gene3D" id="3.40.190.10">
    <property type="entry name" value="Periplasmic binding protein-like II"/>
    <property type="match status" value="1"/>
</dbReference>
<organism evidence="1 2">
    <name type="scientific">Klebsiella electrica</name>
    <dbReference type="NCBI Taxonomy" id="1259973"/>
    <lineage>
        <taxon>Bacteria</taxon>
        <taxon>Pseudomonadati</taxon>
        <taxon>Pseudomonadota</taxon>
        <taxon>Gammaproteobacteria</taxon>
        <taxon>Enterobacterales</taxon>
        <taxon>Enterobacteriaceae</taxon>
        <taxon>Klebsiella/Raoultella group</taxon>
        <taxon>Klebsiella</taxon>
    </lineage>
</organism>
<dbReference type="AlphaFoldDB" id="A0AAJ5UGF5"/>